<dbReference type="AlphaFoldDB" id="A0A2W1BKV5"/>
<reference evidence="2 3" key="1">
    <citation type="journal article" date="2017" name="BMC Biol.">
        <title>Genomic innovations, transcriptional plasticity and gene loss underlying the evolution and divergence of two highly polyphagous and invasive Helicoverpa pest species.</title>
        <authorList>
            <person name="Pearce S.L."/>
            <person name="Clarke D.F."/>
            <person name="East P.D."/>
            <person name="Elfekih S."/>
            <person name="Gordon K.H."/>
            <person name="Jermiin L.S."/>
            <person name="McGaughran A."/>
            <person name="Oakeshott J.G."/>
            <person name="Papanikolaou A."/>
            <person name="Perera O.P."/>
            <person name="Rane R.V."/>
            <person name="Richards S."/>
            <person name="Tay W.T."/>
            <person name="Walsh T.K."/>
            <person name="Anderson A."/>
            <person name="Anderson C.J."/>
            <person name="Asgari S."/>
            <person name="Board P.G."/>
            <person name="Bretschneider A."/>
            <person name="Campbell P.M."/>
            <person name="Chertemps T."/>
            <person name="Christeller J.T."/>
            <person name="Coppin C.W."/>
            <person name="Downes S.J."/>
            <person name="Duan G."/>
            <person name="Farnsworth C.A."/>
            <person name="Good R.T."/>
            <person name="Han L.B."/>
            <person name="Han Y.C."/>
            <person name="Hatje K."/>
            <person name="Horne I."/>
            <person name="Huang Y.P."/>
            <person name="Hughes D.S."/>
            <person name="Jacquin-Joly E."/>
            <person name="James W."/>
            <person name="Jhangiani S."/>
            <person name="Kollmar M."/>
            <person name="Kuwar S.S."/>
            <person name="Li S."/>
            <person name="Liu N.Y."/>
            <person name="Maibeche M.T."/>
            <person name="Miller J.R."/>
            <person name="Montagne N."/>
            <person name="Perry T."/>
            <person name="Qu J."/>
            <person name="Song S.V."/>
            <person name="Sutton G.G."/>
            <person name="Vogel H."/>
            <person name="Walenz B.P."/>
            <person name="Xu W."/>
            <person name="Zhang H.J."/>
            <person name="Zou Z."/>
            <person name="Batterham P."/>
            <person name="Edwards O.R."/>
            <person name="Feyereisen R."/>
            <person name="Gibbs R.A."/>
            <person name="Heckel D.G."/>
            <person name="McGrath A."/>
            <person name="Robin C."/>
            <person name="Scherer S.E."/>
            <person name="Worley K.C."/>
            <person name="Wu Y.D."/>
        </authorList>
    </citation>
    <scope>NUCLEOTIDE SEQUENCE [LARGE SCALE GENOMIC DNA]</scope>
    <source>
        <strain evidence="2">Harm_GR_Male_#8</strain>
        <tissue evidence="2">Whole organism</tissue>
    </source>
</reference>
<name>A0A2W1BKV5_HELAM</name>
<feature type="compositionally biased region" description="Basic residues" evidence="1">
    <location>
        <begin position="83"/>
        <end position="98"/>
    </location>
</feature>
<dbReference type="EMBL" id="KZ150078">
    <property type="protein sequence ID" value="PZC73917.1"/>
    <property type="molecule type" value="Genomic_DNA"/>
</dbReference>
<accession>A0A2W1BKV5</accession>
<protein>
    <submittedName>
        <fullName evidence="2">Uncharacterized protein</fullName>
    </submittedName>
</protein>
<proteinExistence type="predicted"/>
<gene>
    <name evidence="2" type="primary">HaOG208658</name>
    <name evidence="2" type="ORF">B5X24_HaOG208658</name>
</gene>
<feature type="compositionally biased region" description="Polar residues" evidence="1">
    <location>
        <begin position="1"/>
        <end position="14"/>
    </location>
</feature>
<feature type="region of interest" description="Disordered" evidence="1">
    <location>
        <begin position="1"/>
        <end position="24"/>
    </location>
</feature>
<evidence type="ECO:0000313" key="2">
    <source>
        <dbReference type="EMBL" id="PZC73917.1"/>
    </source>
</evidence>
<sequence>MQIKNRSIKQQTQRKIQKFDFPNKEKMTTRENVLKTPVPQPAKRAYVTEAVYRRTHAQLTAHRHGHTPTQTRMRLSPRAATTQRKRHRPSQRNIHIRRPYCLADKVEYKK</sequence>
<organism evidence="2 3">
    <name type="scientific">Helicoverpa armigera</name>
    <name type="common">Cotton bollworm</name>
    <name type="synonym">Heliothis armigera</name>
    <dbReference type="NCBI Taxonomy" id="29058"/>
    <lineage>
        <taxon>Eukaryota</taxon>
        <taxon>Metazoa</taxon>
        <taxon>Ecdysozoa</taxon>
        <taxon>Arthropoda</taxon>
        <taxon>Hexapoda</taxon>
        <taxon>Insecta</taxon>
        <taxon>Pterygota</taxon>
        <taxon>Neoptera</taxon>
        <taxon>Endopterygota</taxon>
        <taxon>Lepidoptera</taxon>
        <taxon>Glossata</taxon>
        <taxon>Ditrysia</taxon>
        <taxon>Noctuoidea</taxon>
        <taxon>Noctuidae</taxon>
        <taxon>Heliothinae</taxon>
        <taxon>Helicoverpa</taxon>
    </lineage>
</organism>
<dbReference type="Proteomes" id="UP000249218">
    <property type="component" value="Unassembled WGS sequence"/>
</dbReference>
<keyword evidence="3" id="KW-1185">Reference proteome</keyword>
<evidence type="ECO:0000256" key="1">
    <source>
        <dbReference type="SAM" id="MobiDB-lite"/>
    </source>
</evidence>
<feature type="region of interest" description="Disordered" evidence="1">
    <location>
        <begin position="58"/>
        <end position="98"/>
    </location>
</feature>
<evidence type="ECO:0000313" key="3">
    <source>
        <dbReference type="Proteomes" id="UP000249218"/>
    </source>
</evidence>